<evidence type="ECO:0000313" key="2">
    <source>
        <dbReference type="Proteomes" id="UP000054937"/>
    </source>
</evidence>
<evidence type="ECO:0000313" key="1">
    <source>
        <dbReference type="EMBL" id="KRX04466.1"/>
    </source>
</evidence>
<gene>
    <name evidence="1" type="ORF">PPERSA_06019</name>
</gene>
<reference evidence="1 2" key="1">
    <citation type="journal article" date="2015" name="Sci. Rep.">
        <title>Genome of the facultative scuticociliatosis pathogen Pseudocohnilembus persalinus provides insight into its virulence through horizontal gene transfer.</title>
        <authorList>
            <person name="Xiong J."/>
            <person name="Wang G."/>
            <person name="Cheng J."/>
            <person name="Tian M."/>
            <person name="Pan X."/>
            <person name="Warren A."/>
            <person name="Jiang C."/>
            <person name="Yuan D."/>
            <person name="Miao W."/>
        </authorList>
    </citation>
    <scope>NUCLEOTIDE SEQUENCE [LARGE SCALE GENOMIC DNA]</scope>
    <source>
        <strain evidence="1">36N120E</strain>
    </source>
</reference>
<keyword evidence="2" id="KW-1185">Reference proteome</keyword>
<name>A0A0V0QQ86_PSEPJ</name>
<accession>A0A0V0QQ86</accession>
<protein>
    <submittedName>
        <fullName evidence="1">Uncharacterized protein</fullName>
    </submittedName>
</protein>
<organism evidence="1 2">
    <name type="scientific">Pseudocohnilembus persalinus</name>
    <name type="common">Ciliate</name>
    <dbReference type="NCBI Taxonomy" id="266149"/>
    <lineage>
        <taxon>Eukaryota</taxon>
        <taxon>Sar</taxon>
        <taxon>Alveolata</taxon>
        <taxon>Ciliophora</taxon>
        <taxon>Intramacronucleata</taxon>
        <taxon>Oligohymenophorea</taxon>
        <taxon>Scuticociliatia</taxon>
        <taxon>Philasterida</taxon>
        <taxon>Pseudocohnilembidae</taxon>
        <taxon>Pseudocohnilembus</taxon>
    </lineage>
</organism>
<dbReference type="EMBL" id="LDAU01000115">
    <property type="protein sequence ID" value="KRX04466.1"/>
    <property type="molecule type" value="Genomic_DNA"/>
</dbReference>
<dbReference type="AlphaFoldDB" id="A0A0V0QQ86"/>
<comment type="caution">
    <text evidence="1">The sequence shown here is derived from an EMBL/GenBank/DDBJ whole genome shotgun (WGS) entry which is preliminary data.</text>
</comment>
<sequence length="151" mass="18231">MIYPKRYLCGNCKHVLFEDFDLNYENLDIVQLKDNKIITEVQQKYIFITQLKQNYLLNNLQVDPNKDLKMQKFITLEQFFDRYEEIQQQQIQQEQKWKNQFSGTNNQGEINKNQLSQGEQNKQLDNSLEYSEIRTRIVQCLQRLVKQTMLG</sequence>
<dbReference type="InParanoid" id="A0A0V0QQ86"/>
<dbReference type="Proteomes" id="UP000054937">
    <property type="component" value="Unassembled WGS sequence"/>
</dbReference>
<proteinExistence type="predicted"/>